<dbReference type="HOGENOM" id="CLU_005679_2_0_5"/>
<dbReference type="GO" id="GO:0016020">
    <property type="term" value="C:membrane"/>
    <property type="evidence" value="ECO:0007669"/>
    <property type="project" value="TreeGrafter"/>
</dbReference>
<dbReference type="InterPro" id="IPR050879">
    <property type="entry name" value="Acyltransferase_3"/>
</dbReference>
<organism evidence="3 4">
    <name type="scientific">Salipiger bermudensis (strain DSM 26914 / JCM 13377 / KCTC 12554 / HTCC2601)</name>
    <name type="common">Pelagibaca bermudensis</name>
    <dbReference type="NCBI Taxonomy" id="314265"/>
    <lineage>
        <taxon>Bacteria</taxon>
        <taxon>Pseudomonadati</taxon>
        <taxon>Pseudomonadota</taxon>
        <taxon>Alphaproteobacteria</taxon>
        <taxon>Rhodobacterales</taxon>
        <taxon>Roseobacteraceae</taxon>
        <taxon>Salipiger</taxon>
    </lineage>
</organism>
<keyword evidence="1" id="KW-1133">Transmembrane helix</keyword>
<dbReference type="Proteomes" id="UP000006230">
    <property type="component" value="Unassembled WGS sequence"/>
</dbReference>
<evidence type="ECO:0000259" key="2">
    <source>
        <dbReference type="Pfam" id="PF01757"/>
    </source>
</evidence>
<name>Q0FSG5_SALBH</name>
<protein>
    <submittedName>
        <fullName evidence="3">Exopolysaccharide production (Acetyltransferase) protein</fullName>
    </submittedName>
</protein>
<reference evidence="3 4" key="1">
    <citation type="journal article" date="2010" name="J. Bacteriol.">
        <title>Genome sequences of Pelagibaca bermudensis HTCC2601T and Maritimibacter alkaliphilus HTCC2654T, the type strains of two marine Roseobacter genera.</title>
        <authorList>
            <person name="Thrash J.C."/>
            <person name="Cho J.C."/>
            <person name="Ferriera S."/>
            <person name="Johnson J."/>
            <person name="Vergin K.L."/>
            <person name="Giovannoni S.J."/>
        </authorList>
    </citation>
    <scope>NUCLEOTIDE SEQUENCE [LARGE SCALE GENOMIC DNA]</scope>
    <source>
        <strain evidence="4">DSM 26914 / JCM 13377 / KCTC 12554 / HTCC2601</strain>
    </source>
</reference>
<feature type="domain" description="Acyltransferase 3" evidence="2">
    <location>
        <begin position="4"/>
        <end position="319"/>
    </location>
</feature>
<comment type="caution">
    <text evidence="3">The sequence shown here is derived from an EMBL/GenBank/DDBJ whole genome shotgun (WGS) entry which is preliminary data.</text>
</comment>
<proteinExistence type="predicted"/>
<feature type="transmembrane region" description="Helical" evidence="1">
    <location>
        <begin position="241"/>
        <end position="262"/>
    </location>
</feature>
<evidence type="ECO:0000313" key="4">
    <source>
        <dbReference type="Proteomes" id="UP000006230"/>
    </source>
</evidence>
<feature type="transmembrane region" description="Helical" evidence="1">
    <location>
        <begin position="305"/>
        <end position="326"/>
    </location>
</feature>
<dbReference type="PANTHER" id="PTHR23028:SF131">
    <property type="entry name" value="BLR2367 PROTEIN"/>
    <property type="match status" value="1"/>
</dbReference>
<dbReference type="STRING" id="314265.R2601_04693"/>
<feature type="transmembrane region" description="Helical" evidence="1">
    <location>
        <begin position="182"/>
        <end position="204"/>
    </location>
</feature>
<sequence>MNKIYGIQYLRAFAALSVVALHAGKRVEAELPEPLYHVLLLGHGGVDLFFVISGFIMWSISQKKETEPGGFLVRRLIRVAPPYWIATICFVLVSVVIGSAWVELSTPHILKSLAFVPHFNATEPARIWPVLVPGWTLNYEMFFYILFAATLLVAKSARFFVLTGLLFALVAVGYAAKPADAITITYTSPLLLEFLGGVVVARIWQSAPGGVLRNGLLIAIAAVAFLVLGPQVDPTDYWSRTIGFGGPGILLVSGVAGLAGRVPQLPVLERLGDASYAIYLFHLFVVVPMQVVWVAMPDLHGPGTAMAFVVVVLGLSALLGNVLYLYMERPLQIGLSNLLLNRNRRQQVASR</sequence>
<dbReference type="InterPro" id="IPR002656">
    <property type="entry name" value="Acyl_transf_3_dom"/>
</dbReference>
<dbReference type="eggNOG" id="COG1835">
    <property type="taxonomic scope" value="Bacteria"/>
</dbReference>
<dbReference type="RefSeq" id="WP_007802576.1">
    <property type="nucleotide sequence ID" value="NZ_DS022277.1"/>
</dbReference>
<accession>Q0FSG5</accession>
<dbReference type="AlphaFoldDB" id="Q0FSG5"/>
<feature type="transmembrane region" description="Helical" evidence="1">
    <location>
        <begin position="211"/>
        <end position="229"/>
    </location>
</feature>
<evidence type="ECO:0000256" key="1">
    <source>
        <dbReference type="SAM" id="Phobius"/>
    </source>
</evidence>
<keyword evidence="1" id="KW-0812">Transmembrane</keyword>
<dbReference type="GO" id="GO:0016747">
    <property type="term" value="F:acyltransferase activity, transferring groups other than amino-acyl groups"/>
    <property type="evidence" value="ECO:0007669"/>
    <property type="project" value="InterPro"/>
</dbReference>
<feature type="transmembrane region" description="Helical" evidence="1">
    <location>
        <begin position="159"/>
        <end position="176"/>
    </location>
</feature>
<feature type="transmembrane region" description="Helical" evidence="1">
    <location>
        <begin position="39"/>
        <end position="60"/>
    </location>
</feature>
<evidence type="ECO:0000313" key="3">
    <source>
        <dbReference type="EMBL" id="EAU47036.1"/>
    </source>
</evidence>
<keyword evidence="3" id="KW-0808">Transferase</keyword>
<dbReference type="EMBL" id="AATQ01000009">
    <property type="protein sequence ID" value="EAU47036.1"/>
    <property type="molecule type" value="Genomic_DNA"/>
</dbReference>
<feature type="transmembrane region" description="Helical" evidence="1">
    <location>
        <begin position="81"/>
        <end position="102"/>
    </location>
</feature>
<dbReference type="Pfam" id="PF01757">
    <property type="entry name" value="Acyl_transf_3"/>
    <property type="match status" value="1"/>
</dbReference>
<keyword evidence="4" id="KW-1185">Reference proteome</keyword>
<dbReference type="PANTHER" id="PTHR23028">
    <property type="entry name" value="ACETYLTRANSFERASE"/>
    <property type="match status" value="1"/>
</dbReference>
<keyword evidence="1" id="KW-0472">Membrane</keyword>
<feature type="transmembrane region" description="Helical" evidence="1">
    <location>
        <begin position="274"/>
        <end position="293"/>
    </location>
</feature>
<dbReference type="GO" id="GO:0000271">
    <property type="term" value="P:polysaccharide biosynthetic process"/>
    <property type="evidence" value="ECO:0007669"/>
    <property type="project" value="TreeGrafter"/>
</dbReference>
<dbReference type="OrthoDB" id="9796461at2"/>
<gene>
    <name evidence="3" type="ORF">R2601_04693</name>
</gene>